<name>A0A0K9Q0M5_ZOSMR</name>
<dbReference type="GO" id="GO:0048038">
    <property type="term" value="F:quinone binding"/>
    <property type="evidence" value="ECO:0007669"/>
    <property type="project" value="UniProtKB-KW"/>
</dbReference>
<dbReference type="GO" id="GO:0016655">
    <property type="term" value="F:oxidoreductase activity, acting on NAD(P)H, quinone or similar compound as acceptor"/>
    <property type="evidence" value="ECO:0007669"/>
    <property type="project" value="InterPro"/>
</dbReference>
<keyword evidence="8" id="KW-0520">NAD</keyword>
<evidence type="ECO:0000256" key="10">
    <source>
        <dbReference type="ARBA" id="ARBA00023136"/>
    </source>
</evidence>
<sequence>MTHLLLPLPSKVTGAFNHREWSCHRVPHPVSSAQRTRPLISASISKTKKINGRLMCNIESSKATNSTLLHLGVLLTSIADEPAFAVTGSNNYEQDLTSVLIQSGAFAFFYFLIMPPIIMNWLRLRWYKRKLFETYLQFMFVFLFFPGILLWAPFINFRRLPRDPTMKHPWSTPRDSST</sequence>
<evidence type="ECO:0000256" key="8">
    <source>
        <dbReference type="ARBA" id="ARBA00023027"/>
    </source>
</evidence>
<feature type="transmembrane region" description="Helical" evidence="13">
    <location>
        <begin position="134"/>
        <end position="154"/>
    </location>
</feature>
<keyword evidence="6" id="KW-1278">Translocase</keyword>
<comment type="subcellular location">
    <subcellularLocation>
        <location evidence="1">Membrane</location>
        <topology evidence="1">Multi-pass membrane protein</topology>
    </subcellularLocation>
</comment>
<keyword evidence="5" id="KW-0618">Plastoquinone</keyword>
<evidence type="ECO:0000256" key="1">
    <source>
        <dbReference type="ARBA" id="ARBA00004141"/>
    </source>
</evidence>
<protein>
    <recommendedName>
        <fullName evidence="16">NAD(P)H-quinone oxidoreductase subunit L</fullName>
    </recommendedName>
</protein>
<accession>A0A0K9Q0M5</accession>
<keyword evidence="10 13" id="KW-0472">Membrane</keyword>
<dbReference type="GO" id="GO:0016020">
    <property type="term" value="C:membrane"/>
    <property type="evidence" value="ECO:0007669"/>
    <property type="project" value="UniProtKB-SubCell"/>
</dbReference>
<evidence type="ECO:0000256" key="12">
    <source>
        <dbReference type="ARBA" id="ARBA00048026"/>
    </source>
</evidence>
<evidence type="ECO:0000256" key="7">
    <source>
        <dbReference type="ARBA" id="ARBA00022989"/>
    </source>
</evidence>
<keyword evidence="7 13" id="KW-1133">Transmembrane helix</keyword>
<gene>
    <name evidence="14" type="ORF">ZOSMA_137G00200</name>
</gene>
<keyword evidence="3" id="KW-0874">Quinone</keyword>
<comment type="caution">
    <text evidence="14">The sequence shown here is derived from an EMBL/GenBank/DDBJ whole genome shotgun (WGS) entry which is preliminary data.</text>
</comment>
<dbReference type="Pfam" id="PF10716">
    <property type="entry name" value="NdhL"/>
    <property type="match status" value="1"/>
</dbReference>
<keyword evidence="4" id="KW-0521">NADP</keyword>
<evidence type="ECO:0000313" key="15">
    <source>
        <dbReference type="Proteomes" id="UP000036987"/>
    </source>
</evidence>
<comment type="catalytic activity">
    <reaction evidence="12">
        <text>a plastoquinone + NADH + (n+1) H(+)(in) = a plastoquinol + NAD(+) + n H(+)(out)</text>
        <dbReference type="Rhea" id="RHEA:42608"/>
        <dbReference type="Rhea" id="RHEA-COMP:9561"/>
        <dbReference type="Rhea" id="RHEA-COMP:9562"/>
        <dbReference type="ChEBI" id="CHEBI:15378"/>
        <dbReference type="ChEBI" id="CHEBI:17757"/>
        <dbReference type="ChEBI" id="CHEBI:57540"/>
        <dbReference type="ChEBI" id="CHEBI:57945"/>
        <dbReference type="ChEBI" id="CHEBI:62192"/>
    </reaction>
</comment>
<dbReference type="Proteomes" id="UP000036987">
    <property type="component" value="Unassembled WGS sequence"/>
</dbReference>
<dbReference type="AlphaFoldDB" id="A0A0K9Q0M5"/>
<evidence type="ECO:0000256" key="2">
    <source>
        <dbReference type="ARBA" id="ARBA00022692"/>
    </source>
</evidence>
<evidence type="ECO:0000256" key="4">
    <source>
        <dbReference type="ARBA" id="ARBA00022857"/>
    </source>
</evidence>
<comment type="catalytic activity">
    <reaction evidence="11">
        <text>a plastoquinone + NADPH + (n+1) H(+)(in) = a plastoquinol + NADP(+) + n H(+)(out)</text>
        <dbReference type="Rhea" id="RHEA:42612"/>
        <dbReference type="Rhea" id="RHEA-COMP:9561"/>
        <dbReference type="Rhea" id="RHEA-COMP:9562"/>
        <dbReference type="ChEBI" id="CHEBI:15378"/>
        <dbReference type="ChEBI" id="CHEBI:17757"/>
        <dbReference type="ChEBI" id="CHEBI:57783"/>
        <dbReference type="ChEBI" id="CHEBI:58349"/>
        <dbReference type="ChEBI" id="CHEBI:62192"/>
    </reaction>
</comment>
<keyword evidence="2 13" id="KW-0812">Transmembrane</keyword>
<evidence type="ECO:0000256" key="11">
    <source>
        <dbReference type="ARBA" id="ARBA00047726"/>
    </source>
</evidence>
<dbReference type="EMBL" id="LFYR01000468">
    <property type="protein sequence ID" value="KMZ74005.1"/>
    <property type="molecule type" value="Genomic_DNA"/>
</dbReference>
<evidence type="ECO:0000256" key="9">
    <source>
        <dbReference type="ARBA" id="ARBA00023078"/>
    </source>
</evidence>
<dbReference type="OrthoDB" id="2016985at2759"/>
<evidence type="ECO:0000313" key="14">
    <source>
        <dbReference type="EMBL" id="KMZ74005.1"/>
    </source>
</evidence>
<reference evidence="15" key="1">
    <citation type="journal article" date="2016" name="Nature">
        <title>The genome of the seagrass Zostera marina reveals angiosperm adaptation to the sea.</title>
        <authorList>
            <person name="Olsen J.L."/>
            <person name="Rouze P."/>
            <person name="Verhelst B."/>
            <person name="Lin Y.-C."/>
            <person name="Bayer T."/>
            <person name="Collen J."/>
            <person name="Dattolo E."/>
            <person name="De Paoli E."/>
            <person name="Dittami S."/>
            <person name="Maumus F."/>
            <person name="Michel G."/>
            <person name="Kersting A."/>
            <person name="Lauritano C."/>
            <person name="Lohaus R."/>
            <person name="Toepel M."/>
            <person name="Tonon T."/>
            <person name="Vanneste K."/>
            <person name="Amirebrahimi M."/>
            <person name="Brakel J."/>
            <person name="Bostroem C."/>
            <person name="Chovatia M."/>
            <person name="Grimwood J."/>
            <person name="Jenkins J.W."/>
            <person name="Jueterbock A."/>
            <person name="Mraz A."/>
            <person name="Stam W.T."/>
            <person name="Tice H."/>
            <person name="Bornberg-Bauer E."/>
            <person name="Green P.J."/>
            <person name="Pearson G.A."/>
            <person name="Procaccini G."/>
            <person name="Duarte C.M."/>
            <person name="Schmutz J."/>
            <person name="Reusch T.B.H."/>
            <person name="Van de Peer Y."/>
        </authorList>
    </citation>
    <scope>NUCLEOTIDE SEQUENCE [LARGE SCALE GENOMIC DNA]</scope>
    <source>
        <strain evidence="15">cv. Finnish</strain>
    </source>
</reference>
<dbReference type="InterPro" id="IPR019654">
    <property type="entry name" value="NADH-quinone_OxRdatse_su_L"/>
</dbReference>
<evidence type="ECO:0000256" key="5">
    <source>
        <dbReference type="ARBA" id="ARBA00022957"/>
    </source>
</evidence>
<proteinExistence type="predicted"/>
<keyword evidence="9" id="KW-0793">Thylakoid</keyword>
<evidence type="ECO:0000256" key="6">
    <source>
        <dbReference type="ARBA" id="ARBA00022967"/>
    </source>
</evidence>
<dbReference type="PANTHER" id="PTHR36727:SF2">
    <property type="entry name" value="NAD(P)H-QUINONE OXIDOREDUCTASE SUBUNIT L, CHLOROPLASTIC"/>
    <property type="match status" value="1"/>
</dbReference>
<keyword evidence="15" id="KW-1185">Reference proteome</keyword>
<dbReference type="STRING" id="29655.A0A0K9Q0M5"/>
<evidence type="ECO:0000256" key="3">
    <source>
        <dbReference type="ARBA" id="ARBA00022719"/>
    </source>
</evidence>
<feature type="transmembrane region" description="Helical" evidence="13">
    <location>
        <begin position="99"/>
        <end position="122"/>
    </location>
</feature>
<evidence type="ECO:0000256" key="13">
    <source>
        <dbReference type="SAM" id="Phobius"/>
    </source>
</evidence>
<organism evidence="14 15">
    <name type="scientific">Zostera marina</name>
    <name type="common">Eelgrass</name>
    <dbReference type="NCBI Taxonomy" id="29655"/>
    <lineage>
        <taxon>Eukaryota</taxon>
        <taxon>Viridiplantae</taxon>
        <taxon>Streptophyta</taxon>
        <taxon>Embryophyta</taxon>
        <taxon>Tracheophyta</taxon>
        <taxon>Spermatophyta</taxon>
        <taxon>Magnoliopsida</taxon>
        <taxon>Liliopsida</taxon>
        <taxon>Zosteraceae</taxon>
        <taxon>Zostera</taxon>
    </lineage>
</organism>
<dbReference type="PANTHER" id="PTHR36727">
    <property type="entry name" value="NAD(P)H-QUINONE OXIDOREDUCTASE SUBUNIT L, CHLOROPLASTIC"/>
    <property type="match status" value="1"/>
</dbReference>
<evidence type="ECO:0008006" key="16">
    <source>
        <dbReference type="Google" id="ProtNLM"/>
    </source>
</evidence>